<reference evidence="2 3" key="1">
    <citation type="submission" date="2022-07" db="EMBL/GenBank/DDBJ databases">
        <title>Methylomonas rivi sp. nov., Methylomonas rosea sp. nov., Methylomonas aureus sp. nov. and Methylomonas subterranea sp. nov., four novel methanotrophs isolated from a freshwater creek and the deep terrestrial subsurface.</title>
        <authorList>
            <person name="Abin C."/>
            <person name="Sankaranarayanan K."/>
            <person name="Garner C."/>
            <person name="Sindelar R."/>
            <person name="Kotary K."/>
            <person name="Garner R."/>
            <person name="Barclay S."/>
            <person name="Lawson P."/>
            <person name="Krumholz L."/>
        </authorList>
    </citation>
    <scope>NUCLEOTIDE SEQUENCE [LARGE SCALE GENOMIC DNA]</scope>
    <source>
        <strain evidence="2 3">SURF-2</strain>
    </source>
</reference>
<organism evidence="2 3">
    <name type="scientific">Methylomonas subterranea</name>
    <dbReference type="NCBI Taxonomy" id="2952225"/>
    <lineage>
        <taxon>Bacteria</taxon>
        <taxon>Pseudomonadati</taxon>
        <taxon>Pseudomonadota</taxon>
        <taxon>Gammaproteobacteria</taxon>
        <taxon>Methylococcales</taxon>
        <taxon>Methylococcaceae</taxon>
        <taxon>Methylomonas</taxon>
    </lineage>
</organism>
<dbReference type="Proteomes" id="UP001524499">
    <property type="component" value="Unassembled WGS sequence"/>
</dbReference>
<evidence type="ECO:0000313" key="3">
    <source>
        <dbReference type="Proteomes" id="UP001524499"/>
    </source>
</evidence>
<dbReference type="EMBL" id="JANIBJ010000021">
    <property type="protein sequence ID" value="MCQ8104866.1"/>
    <property type="molecule type" value="Genomic_DNA"/>
</dbReference>
<feature type="transmembrane region" description="Helical" evidence="1">
    <location>
        <begin position="49"/>
        <end position="74"/>
    </location>
</feature>
<accession>A0ABT1THY6</accession>
<evidence type="ECO:0000313" key="2">
    <source>
        <dbReference type="EMBL" id="MCQ8104866.1"/>
    </source>
</evidence>
<comment type="caution">
    <text evidence="2">The sequence shown here is derived from an EMBL/GenBank/DDBJ whole genome shotgun (WGS) entry which is preliminary data.</text>
</comment>
<gene>
    <name evidence="2" type="ORF">NP590_12185</name>
</gene>
<feature type="transmembrane region" description="Helical" evidence="1">
    <location>
        <begin position="23"/>
        <end position="43"/>
    </location>
</feature>
<name>A0ABT1THY6_9GAMM</name>
<keyword evidence="1" id="KW-0812">Transmembrane</keyword>
<protein>
    <submittedName>
        <fullName evidence="2">Uncharacterized protein</fullName>
    </submittedName>
</protein>
<evidence type="ECO:0000256" key="1">
    <source>
        <dbReference type="SAM" id="Phobius"/>
    </source>
</evidence>
<keyword evidence="3" id="KW-1185">Reference proteome</keyword>
<sequence length="99" mass="12159">MQKDSNMPLWVFLAFSSIETRRAALLLIWSSLLFTVYCIPWVIYYENPWVARLFLIDDWEWFAMMVPMTLWYWLSMKWVDKNRGWNVAMVENVKIRRTE</sequence>
<keyword evidence="1" id="KW-0472">Membrane</keyword>
<dbReference type="RefSeq" id="WP_256602683.1">
    <property type="nucleotide sequence ID" value="NZ_JANIBJ010000021.1"/>
</dbReference>
<proteinExistence type="predicted"/>
<keyword evidence="1" id="KW-1133">Transmembrane helix</keyword>